<dbReference type="EMBL" id="BAAAMY010000001">
    <property type="protein sequence ID" value="GAA1904944.1"/>
    <property type="molecule type" value="Genomic_DNA"/>
</dbReference>
<accession>A0ABN2NWX6</accession>
<organism evidence="3 4">
    <name type="scientific">Nocardioides lentus</name>
    <dbReference type="NCBI Taxonomy" id="338077"/>
    <lineage>
        <taxon>Bacteria</taxon>
        <taxon>Bacillati</taxon>
        <taxon>Actinomycetota</taxon>
        <taxon>Actinomycetes</taxon>
        <taxon>Propionibacteriales</taxon>
        <taxon>Nocardioidaceae</taxon>
        <taxon>Nocardioides</taxon>
    </lineage>
</organism>
<dbReference type="RefSeq" id="WP_344002460.1">
    <property type="nucleotide sequence ID" value="NZ_BAAAMY010000001.1"/>
</dbReference>
<feature type="transmembrane region" description="Helical" evidence="2">
    <location>
        <begin position="37"/>
        <end position="55"/>
    </location>
</feature>
<feature type="transmembrane region" description="Helical" evidence="2">
    <location>
        <begin position="247"/>
        <end position="266"/>
    </location>
</feature>
<feature type="transmembrane region" description="Helical" evidence="2">
    <location>
        <begin position="127"/>
        <end position="148"/>
    </location>
</feature>
<proteinExistence type="predicted"/>
<feature type="transmembrane region" description="Helical" evidence="2">
    <location>
        <begin position="88"/>
        <end position="107"/>
    </location>
</feature>
<evidence type="ECO:0000256" key="1">
    <source>
        <dbReference type="SAM" id="MobiDB-lite"/>
    </source>
</evidence>
<feature type="transmembrane region" description="Helical" evidence="2">
    <location>
        <begin position="272"/>
        <end position="292"/>
    </location>
</feature>
<keyword evidence="2" id="KW-0472">Membrane</keyword>
<dbReference type="PANTHER" id="PTHR39419">
    <property type="entry name" value="SLL0814 PROTEIN"/>
    <property type="match status" value="1"/>
</dbReference>
<keyword evidence="2" id="KW-1133">Transmembrane helix</keyword>
<feature type="transmembrane region" description="Helical" evidence="2">
    <location>
        <begin position="160"/>
        <end position="179"/>
    </location>
</feature>
<evidence type="ECO:0000256" key="2">
    <source>
        <dbReference type="SAM" id="Phobius"/>
    </source>
</evidence>
<keyword evidence="4" id="KW-1185">Reference proteome</keyword>
<keyword evidence="2" id="KW-0812">Transmembrane</keyword>
<name>A0ABN2NWX6_9ACTN</name>
<reference evidence="3 4" key="1">
    <citation type="journal article" date="2019" name="Int. J. Syst. Evol. Microbiol.">
        <title>The Global Catalogue of Microorganisms (GCM) 10K type strain sequencing project: providing services to taxonomists for standard genome sequencing and annotation.</title>
        <authorList>
            <consortium name="The Broad Institute Genomics Platform"/>
            <consortium name="The Broad Institute Genome Sequencing Center for Infectious Disease"/>
            <person name="Wu L."/>
            <person name="Ma J."/>
        </authorList>
    </citation>
    <scope>NUCLEOTIDE SEQUENCE [LARGE SCALE GENOMIC DNA]</scope>
    <source>
        <strain evidence="3 4">JCM 14046</strain>
    </source>
</reference>
<sequence>MTTAAHPAGHVDPTAGPPALELPTTVRRGQGTGALRAVAASLAAAAVLVQMAFPFTDGGNLLLTSASVVLLSGAAHVHALATRGPRAVAALALVGGGGGLVAEAVGVRTGVPFGDYAYSGTLGWEVVGVPVLVPLAWTMMAWPALLVARRLTLGLRDPRGRVLGPVVTALLGAWALTAWDVFLDPQMVDQGHWTWADPTPGLPGVDGIPLTNFAGWLVVSLLMVTLLDRLVPDARGPRERRDATDAVPYAVYLWTFGSSVLAHAVFFGRPPVAAVGAVVMGLVAVPLAVVLWRGRRRGGARRAAGSDAGSDAGSAAAASRPR</sequence>
<feature type="transmembrane region" description="Helical" evidence="2">
    <location>
        <begin position="207"/>
        <end position="227"/>
    </location>
</feature>
<gene>
    <name evidence="3" type="ORF">GCM10009737_02100</name>
</gene>
<evidence type="ECO:0000313" key="3">
    <source>
        <dbReference type="EMBL" id="GAA1904944.1"/>
    </source>
</evidence>
<dbReference type="PANTHER" id="PTHR39419:SF1">
    <property type="entry name" value="SLL0814 PROTEIN"/>
    <property type="match status" value="1"/>
</dbReference>
<feature type="transmembrane region" description="Helical" evidence="2">
    <location>
        <begin position="61"/>
        <end position="81"/>
    </location>
</feature>
<feature type="region of interest" description="Disordered" evidence="1">
    <location>
        <begin position="301"/>
        <end position="322"/>
    </location>
</feature>
<dbReference type="Pfam" id="PF04240">
    <property type="entry name" value="Caroten_synth"/>
    <property type="match status" value="1"/>
</dbReference>
<evidence type="ECO:0000313" key="4">
    <source>
        <dbReference type="Proteomes" id="UP001501612"/>
    </source>
</evidence>
<comment type="caution">
    <text evidence="3">The sequence shown here is derived from an EMBL/GenBank/DDBJ whole genome shotgun (WGS) entry which is preliminary data.</text>
</comment>
<protein>
    <submittedName>
        <fullName evidence="3">Carotenoid biosynthesis protein</fullName>
    </submittedName>
</protein>
<feature type="region of interest" description="Disordered" evidence="1">
    <location>
        <begin position="1"/>
        <end position="20"/>
    </location>
</feature>
<dbReference type="InterPro" id="IPR007354">
    <property type="entry name" value="CruF-like"/>
</dbReference>
<dbReference type="Proteomes" id="UP001501612">
    <property type="component" value="Unassembled WGS sequence"/>
</dbReference>